<reference evidence="2" key="3">
    <citation type="journal article" date="2017" name="Nature">
        <title>Genome sequence of the progenitor of the wheat D genome Aegilops tauschii.</title>
        <authorList>
            <person name="Luo M.C."/>
            <person name="Gu Y.Q."/>
            <person name="Puiu D."/>
            <person name="Wang H."/>
            <person name="Twardziok S.O."/>
            <person name="Deal K.R."/>
            <person name="Huo N."/>
            <person name="Zhu T."/>
            <person name="Wang L."/>
            <person name="Wang Y."/>
            <person name="McGuire P.E."/>
            <person name="Liu S."/>
            <person name="Long H."/>
            <person name="Ramasamy R.K."/>
            <person name="Rodriguez J.C."/>
            <person name="Van S.L."/>
            <person name="Yuan L."/>
            <person name="Wang Z."/>
            <person name="Xia Z."/>
            <person name="Xiao L."/>
            <person name="Anderson O.D."/>
            <person name="Ouyang S."/>
            <person name="Liang Y."/>
            <person name="Zimin A.V."/>
            <person name="Pertea G."/>
            <person name="Qi P."/>
            <person name="Bennetzen J.L."/>
            <person name="Dai X."/>
            <person name="Dawson M.W."/>
            <person name="Muller H.G."/>
            <person name="Kugler K."/>
            <person name="Rivarola-Duarte L."/>
            <person name="Spannagl M."/>
            <person name="Mayer K.F.X."/>
            <person name="Lu F.H."/>
            <person name="Bevan M.W."/>
            <person name="Leroy P."/>
            <person name="Li P."/>
            <person name="You F.M."/>
            <person name="Sun Q."/>
            <person name="Liu Z."/>
            <person name="Lyons E."/>
            <person name="Wicker T."/>
            <person name="Salzberg S.L."/>
            <person name="Devos K.M."/>
            <person name="Dvorak J."/>
        </authorList>
    </citation>
    <scope>NUCLEOTIDE SEQUENCE [LARGE SCALE GENOMIC DNA]</scope>
    <source>
        <strain evidence="2">cv. AL8/78</strain>
    </source>
</reference>
<evidence type="ECO:0000313" key="3">
    <source>
        <dbReference type="Proteomes" id="UP000015105"/>
    </source>
</evidence>
<evidence type="ECO:0000256" key="1">
    <source>
        <dbReference type="SAM" id="MobiDB-lite"/>
    </source>
</evidence>
<reference evidence="3" key="2">
    <citation type="journal article" date="2017" name="Nat. Plants">
        <title>The Aegilops tauschii genome reveals multiple impacts of transposons.</title>
        <authorList>
            <person name="Zhao G."/>
            <person name="Zou C."/>
            <person name="Li K."/>
            <person name="Wang K."/>
            <person name="Li T."/>
            <person name="Gao L."/>
            <person name="Zhang X."/>
            <person name="Wang H."/>
            <person name="Yang Z."/>
            <person name="Liu X."/>
            <person name="Jiang W."/>
            <person name="Mao L."/>
            <person name="Kong X."/>
            <person name="Jiao Y."/>
            <person name="Jia J."/>
        </authorList>
    </citation>
    <scope>NUCLEOTIDE SEQUENCE [LARGE SCALE GENOMIC DNA]</scope>
    <source>
        <strain evidence="3">cv. AL8/78</strain>
    </source>
</reference>
<feature type="region of interest" description="Disordered" evidence="1">
    <location>
        <begin position="158"/>
        <end position="184"/>
    </location>
</feature>
<dbReference type="EnsemblPlants" id="AET1Gv20249700.5">
    <property type="protein sequence ID" value="AET1Gv20249700.5"/>
    <property type="gene ID" value="AET1Gv20249700"/>
</dbReference>
<sequence length="184" mass="20051">DTLGRLLHRATELGILQRLHPRRPMPSVSLYADDMILFCHPTLSDVTTVKSILQLFGRASGLRVNFAKSTATLIRAGVDEVAPVVDSLGCPIVELPITYLGIPLTLRRPSAAQLQLVVDKTAGMLPCWKAHLMNKAGRLAFVKSILSAIPIHQLLALPPPPQEDHQGTREDPTWLPLGRAHGGK</sequence>
<reference evidence="2" key="4">
    <citation type="submission" date="2019-03" db="UniProtKB">
        <authorList>
            <consortium name="EnsemblPlants"/>
        </authorList>
    </citation>
    <scope>IDENTIFICATION</scope>
</reference>
<evidence type="ECO:0000313" key="2">
    <source>
        <dbReference type="EnsemblPlants" id="AET1Gv20249700.5"/>
    </source>
</evidence>
<dbReference type="AlphaFoldDB" id="A0A452Y0W2"/>
<reference evidence="3" key="1">
    <citation type="journal article" date="2014" name="Science">
        <title>Ancient hybridizations among the ancestral genomes of bread wheat.</title>
        <authorList>
            <consortium name="International Wheat Genome Sequencing Consortium,"/>
            <person name="Marcussen T."/>
            <person name="Sandve S.R."/>
            <person name="Heier L."/>
            <person name="Spannagl M."/>
            <person name="Pfeifer M."/>
            <person name="Jakobsen K.S."/>
            <person name="Wulff B.B."/>
            <person name="Steuernagel B."/>
            <person name="Mayer K.F."/>
            <person name="Olsen O.A."/>
        </authorList>
    </citation>
    <scope>NUCLEOTIDE SEQUENCE [LARGE SCALE GENOMIC DNA]</scope>
    <source>
        <strain evidence="3">cv. AL8/78</strain>
    </source>
</reference>
<accession>A0A452Y0W2</accession>
<proteinExistence type="predicted"/>
<keyword evidence="3" id="KW-1185">Reference proteome</keyword>
<organism evidence="2 3">
    <name type="scientific">Aegilops tauschii subsp. strangulata</name>
    <name type="common">Goatgrass</name>
    <dbReference type="NCBI Taxonomy" id="200361"/>
    <lineage>
        <taxon>Eukaryota</taxon>
        <taxon>Viridiplantae</taxon>
        <taxon>Streptophyta</taxon>
        <taxon>Embryophyta</taxon>
        <taxon>Tracheophyta</taxon>
        <taxon>Spermatophyta</taxon>
        <taxon>Magnoliopsida</taxon>
        <taxon>Liliopsida</taxon>
        <taxon>Poales</taxon>
        <taxon>Poaceae</taxon>
        <taxon>BOP clade</taxon>
        <taxon>Pooideae</taxon>
        <taxon>Triticodae</taxon>
        <taxon>Triticeae</taxon>
        <taxon>Triticinae</taxon>
        <taxon>Aegilops</taxon>
    </lineage>
</organism>
<dbReference type="PANTHER" id="PTHR33116">
    <property type="entry name" value="REVERSE TRANSCRIPTASE ZINC-BINDING DOMAIN-CONTAINING PROTEIN-RELATED-RELATED"/>
    <property type="match status" value="1"/>
</dbReference>
<feature type="compositionally biased region" description="Basic and acidic residues" evidence="1">
    <location>
        <begin position="162"/>
        <end position="172"/>
    </location>
</feature>
<name>A0A452Y0W2_AEGTS</name>
<dbReference type="PANTHER" id="PTHR33116:SF78">
    <property type="entry name" value="OS12G0587133 PROTEIN"/>
    <property type="match status" value="1"/>
</dbReference>
<protein>
    <submittedName>
        <fullName evidence="2">Uncharacterized protein</fullName>
    </submittedName>
</protein>
<dbReference type="Gramene" id="AET1Gv20249700.5">
    <property type="protein sequence ID" value="AET1Gv20249700.5"/>
    <property type="gene ID" value="AET1Gv20249700"/>
</dbReference>
<dbReference type="Proteomes" id="UP000015105">
    <property type="component" value="Chromosome 1D"/>
</dbReference>
<reference evidence="2" key="5">
    <citation type="journal article" date="2021" name="G3 (Bethesda)">
        <title>Aegilops tauschii genome assembly Aet v5.0 features greater sequence contiguity and improved annotation.</title>
        <authorList>
            <person name="Wang L."/>
            <person name="Zhu T."/>
            <person name="Rodriguez J.C."/>
            <person name="Deal K.R."/>
            <person name="Dubcovsky J."/>
            <person name="McGuire P.E."/>
            <person name="Lux T."/>
            <person name="Spannagl M."/>
            <person name="Mayer K.F.X."/>
            <person name="Baldrich P."/>
            <person name="Meyers B.C."/>
            <person name="Huo N."/>
            <person name="Gu Y.Q."/>
            <person name="Zhou H."/>
            <person name="Devos K.M."/>
            <person name="Bennetzen J.L."/>
            <person name="Unver T."/>
            <person name="Budak H."/>
            <person name="Gulick P.J."/>
            <person name="Galiba G."/>
            <person name="Kalapos B."/>
            <person name="Nelson D.R."/>
            <person name="Li P."/>
            <person name="You F.M."/>
            <person name="Luo M.C."/>
            <person name="Dvorak J."/>
        </authorList>
    </citation>
    <scope>NUCLEOTIDE SEQUENCE [LARGE SCALE GENOMIC DNA]</scope>
    <source>
        <strain evidence="2">cv. AL8/78</strain>
    </source>
</reference>